<evidence type="ECO:0000313" key="1">
    <source>
        <dbReference type="EMBL" id="MFD1687597.1"/>
    </source>
</evidence>
<dbReference type="Proteomes" id="UP001597092">
    <property type="component" value="Unassembled WGS sequence"/>
</dbReference>
<dbReference type="RefSeq" id="WP_256309352.1">
    <property type="nucleotide sequence ID" value="NZ_JANHAW010000008.1"/>
</dbReference>
<evidence type="ECO:0000313" key="2">
    <source>
        <dbReference type="Proteomes" id="UP001597092"/>
    </source>
</evidence>
<gene>
    <name evidence="1" type="ORF">ACFSAS_18605</name>
</gene>
<dbReference type="EMBL" id="JBHUDP010000017">
    <property type="protein sequence ID" value="MFD1687597.1"/>
    <property type="molecule type" value="Genomic_DNA"/>
</dbReference>
<dbReference type="AlphaFoldDB" id="A0ABD6DZ47"/>
<proteinExistence type="predicted"/>
<comment type="caution">
    <text evidence="1">The sequence shown here is derived from an EMBL/GenBank/DDBJ whole genome shotgun (WGS) entry which is preliminary data.</text>
</comment>
<name>A0ABD6DZ47_9EURY</name>
<protein>
    <submittedName>
        <fullName evidence="1">Uncharacterized protein</fullName>
    </submittedName>
</protein>
<accession>A0ABD6DZ47</accession>
<sequence>MSAETHPGAHSQNPVWRNPTSAAAAALFRLPATVDVREAGRWAIAARDADDSARVLAWLERAKREGAIVLEGSE</sequence>
<organism evidence="1 2">
    <name type="scientific">Halobellus litoreus</name>
    <dbReference type="NCBI Taxonomy" id="755310"/>
    <lineage>
        <taxon>Archaea</taxon>
        <taxon>Methanobacteriati</taxon>
        <taxon>Methanobacteriota</taxon>
        <taxon>Stenosarchaea group</taxon>
        <taxon>Halobacteria</taxon>
        <taxon>Halobacteriales</taxon>
        <taxon>Haloferacaceae</taxon>
        <taxon>Halobellus</taxon>
    </lineage>
</organism>
<keyword evidence="2" id="KW-1185">Reference proteome</keyword>
<reference evidence="1 2" key="1">
    <citation type="journal article" date="2019" name="Int. J. Syst. Evol. Microbiol.">
        <title>The Global Catalogue of Microorganisms (GCM) 10K type strain sequencing project: providing services to taxonomists for standard genome sequencing and annotation.</title>
        <authorList>
            <consortium name="The Broad Institute Genomics Platform"/>
            <consortium name="The Broad Institute Genome Sequencing Center for Infectious Disease"/>
            <person name="Wu L."/>
            <person name="Ma J."/>
        </authorList>
    </citation>
    <scope>NUCLEOTIDE SEQUENCE [LARGE SCALE GENOMIC DNA]</scope>
    <source>
        <strain evidence="1 2">CGMCC 1.10387</strain>
    </source>
</reference>